<organism evidence="2 3">
    <name type="scientific">Candidatus Acidiferrum panamense</name>
    <dbReference type="NCBI Taxonomy" id="2741543"/>
    <lineage>
        <taxon>Bacteria</taxon>
        <taxon>Pseudomonadati</taxon>
        <taxon>Acidobacteriota</taxon>
        <taxon>Terriglobia</taxon>
        <taxon>Candidatus Acidiferrales</taxon>
        <taxon>Candidatus Acidiferrum</taxon>
    </lineage>
</organism>
<name>A0A7V8NNF8_9BACT</name>
<dbReference type="Pfam" id="PF13180">
    <property type="entry name" value="PDZ_2"/>
    <property type="match status" value="1"/>
</dbReference>
<dbReference type="InterPro" id="IPR036034">
    <property type="entry name" value="PDZ_sf"/>
</dbReference>
<evidence type="ECO:0000259" key="1">
    <source>
        <dbReference type="Pfam" id="PF13180"/>
    </source>
</evidence>
<evidence type="ECO:0000313" key="2">
    <source>
        <dbReference type="EMBL" id="MBA0084513.1"/>
    </source>
</evidence>
<protein>
    <submittedName>
        <fullName evidence="2">PDZ domain-containing protein</fullName>
    </submittedName>
</protein>
<proteinExistence type="predicted"/>
<gene>
    <name evidence="2" type="ORF">HRJ53_05925</name>
</gene>
<feature type="domain" description="PDZ" evidence="1">
    <location>
        <begin position="27"/>
        <end position="94"/>
    </location>
</feature>
<accession>A0A7V8NNF8</accession>
<keyword evidence="3" id="KW-1185">Reference proteome</keyword>
<reference evidence="2" key="1">
    <citation type="submission" date="2020-06" db="EMBL/GenBank/DDBJ databases">
        <title>Legume-microbial interactions unlock mineral nutrients during tropical forest succession.</title>
        <authorList>
            <person name="Epihov D.Z."/>
        </authorList>
    </citation>
    <scope>NUCLEOTIDE SEQUENCE [LARGE SCALE GENOMIC DNA]</scope>
    <source>
        <strain evidence="2">Pan2503</strain>
    </source>
</reference>
<dbReference type="EMBL" id="JACDQQ010000586">
    <property type="protein sequence ID" value="MBA0084513.1"/>
    <property type="molecule type" value="Genomic_DNA"/>
</dbReference>
<evidence type="ECO:0000313" key="3">
    <source>
        <dbReference type="Proteomes" id="UP000567293"/>
    </source>
</evidence>
<dbReference type="SUPFAM" id="SSF50156">
    <property type="entry name" value="PDZ domain-like"/>
    <property type="match status" value="1"/>
</dbReference>
<sequence>MWNDWPFCVRAQWRITSFSVRNRYPAGLLGVRLEERDGECRIRTVLSGGAAAKAGLKKSAVIIDIDGHPVRKIADTRLALWDKGPGEMVGVSIRGSPAAKTEHFEVILASTQTK</sequence>
<comment type="caution">
    <text evidence="2">The sequence shown here is derived from an EMBL/GenBank/DDBJ whole genome shotgun (WGS) entry which is preliminary data.</text>
</comment>
<dbReference type="AlphaFoldDB" id="A0A7V8NNF8"/>
<dbReference type="Proteomes" id="UP000567293">
    <property type="component" value="Unassembled WGS sequence"/>
</dbReference>
<dbReference type="Gene3D" id="2.30.42.10">
    <property type="match status" value="1"/>
</dbReference>
<dbReference type="InterPro" id="IPR001478">
    <property type="entry name" value="PDZ"/>
</dbReference>